<accession>A0A163B8L2</accession>
<dbReference type="AlphaFoldDB" id="A0A163B8L2"/>
<gene>
    <name evidence="3" type="ORF">AWE51_23585</name>
</gene>
<keyword evidence="4" id="KW-1185">Reference proteome</keyword>
<feature type="compositionally biased region" description="Polar residues" evidence="1">
    <location>
        <begin position="24"/>
        <end position="33"/>
    </location>
</feature>
<dbReference type="STRING" id="1642818.AWE51_23585"/>
<evidence type="ECO:0000256" key="2">
    <source>
        <dbReference type="SAM" id="SignalP"/>
    </source>
</evidence>
<keyword evidence="2" id="KW-0732">Signal</keyword>
<feature type="compositionally biased region" description="Basic residues" evidence="1">
    <location>
        <begin position="37"/>
        <end position="55"/>
    </location>
</feature>
<comment type="caution">
    <text evidence="3">The sequence shown here is derived from an EMBL/GenBank/DDBJ whole genome shotgun (WGS) entry which is preliminary data.</text>
</comment>
<feature type="region of interest" description="Disordered" evidence="1">
    <location>
        <begin position="24"/>
        <end position="116"/>
    </location>
</feature>
<reference evidence="3 4" key="1">
    <citation type="submission" date="2016-01" db="EMBL/GenBank/DDBJ databases">
        <title>The draft genome sequence of Aquimarina sp. RZW4-3-2.</title>
        <authorList>
            <person name="Wang Y."/>
        </authorList>
    </citation>
    <scope>NUCLEOTIDE SEQUENCE [LARGE SCALE GENOMIC DNA]</scope>
    <source>
        <strain evidence="3 4">RZW4-3-2</strain>
    </source>
</reference>
<sequence>MKIVRIVLVTLIVFLFGSNTMVAQSKKNTNKSTHVVKTNKKANKKKVNKNSPRKRGAAEVLVEPKAKTMNDKKEAKRQRQARIDDVIEKNKRRKKKKTQGLREGKVEGKKKTKTDN</sequence>
<evidence type="ECO:0000313" key="4">
    <source>
        <dbReference type="Proteomes" id="UP000076715"/>
    </source>
</evidence>
<feature type="compositionally biased region" description="Basic and acidic residues" evidence="1">
    <location>
        <begin position="62"/>
        <end position="74"/>
    </location>
</feature>
<organism evidence="3 4">
    <name type="scientific">Aquimarina aggregata</name>
    <dbReference type="NCBI Taxonomy" id="1642818"/>
    <lineage>
        <taxon>Bacteria</taxon>
        <taxon>Pseudomonadati</taxon>
        <taxon>Bacteroidota</taxon>
        <taxon>Flavobacteriia</taxon>
        <taxon>Flavobacteriales</taxon>
        <taxon>Flavobacteriaceae</taxon>
        <taxon>Aquimarina</taxon>
    </lineage>
</organism>
<feature type="compositionally biased region" description="Basic residues" evidence="1">
    <location>
        <begin position="90"/>
        <end position="99"/>
    </location>
</feature>
<evidence type="ECO:0000256" key="1">
    <source>
        <dbReference type="SAM" id="MobiDB-lite"/>
    </source>
</evidence>
<proteinExistence type="predicted"/>
<feature type="compositionally biased region" description="Basic and acidic residues" evidence="1">
    <location>
        <begin position="100"/>
        <end position="116"/>
    </location>
</feature>
<evidence type="ECO:0000313" key="3">
    <source>
        <dbReference type="EMBL" id="KZS41135.1"/>
    </source>
</evidence>
<dbReference type="EMBL" id="LQRT01000007">
    <property type="protein sequence ID" value="KZS41135.1"/>
    <property type="molecule type" value="Genomic_DNA"/>
</dbReference>
<dbReference type="Proteomes" id="UP000076715">
    <property type="component" value="Unassembled WGS sequence"/>
</dbReference>
<name>A0A163B8L2_9FLAO</name>
<dbReference type="RefSeq" id="WP_066312997.1">
    <property type="nucleotide sequence ID" value="NZ_LQRT01000007.1"/>
</dbReference>
<feature type="signal peptide" evidence="2">
    <location>
        <begin position="1"/>
        <end position="23"/>
    </location>
</feature>
<protein>
    <submittedName>
        <fullName evidence="3">Uncharacterized protein</fullName>
    </submittedName>
</protein>
<feature type="chain" id="PRO_5007841689" evidence="2">
    <location>
        <begin position="24"/>
        <end position="116"/>
    </location>
</feature>